<protein>
    <submittedName>
        <fullName evidence="1">6127_t:CDS:1</fullName>
    </submittedName>
</protein>
<evidence type="ECO:0000313" key="2">
    <source>
        <dbReference type="Proteomes" id="UP000789706"/>
    </source>
</evidence>
<dbReference type="OrthoDB" id="2435828at2759"/>
<dbReference type="AlphaFoldDB" id="A0A9N8WKH0"/>
<gene>
    <name evidence="1" type="ORF">DEBURN_LOCUS4236</name>
</gene>
<reference evidence="1" key="1">
    <citation type="submission" date="2021-06" db="EMBL/GenBank/DDBJ databases">
        <authorList>
            <person name="Kallberg Y."/>
            <person name="Tangrot J."/>
            <person name="Rosling A."/>
        </authorList>
    </citation>
    <scope>NUCLEOTIDE SEQUENCE</scope>
    <source>
        <strain evidence="1">AZ414A</strain>
    </source>
</reference>
<dbReference type="Proteomes" id="UP000789706">
    <property type="component" value="Unassembled WGS sequence"/>
</dbReference>
<comment type="caution">
    <text evidence="1">The sequence shown here is derived from an EMBL/GenBank/DDBJ whole genome shotgun (WGS) entry which is preliminary data.</text>
</comment>
<dbReference type="EMBL" id="CAJVPK010000310">
    <property type="protein sequence ID" value="CAG8492169.1"/>
    <property type="molecule type" value="Genomic_DNA"/>
</dbReference>
<proteinExistence type="predicted"/>
<organism evidence="1 2">
    <name type="scientific">Diversispora eburnea</name>
    <dbReference type="NCBI Taxonomy" id="1213867"/>
    <lineage>
        <taxon>Eukaryota</taxon>
        <taxon>Fungi</taxon>
        <taxon>Fungi incertae sedis</taxon>
        <taxon>Mucoromycota</taxon>
        <taxon>Glomeromycotina</taxon>
        <taxon>Glomeromycetes</taxon>
        <taxon>Diversisporales</taxon>
        <taxon>Diversisporaceae</taxon>
        <taxon>Diversispora</taxon>
    </lineage>
</organism>
<accession>A0A9N8WKH0</accession>
<sequence length="148" mass="16605">MATTMCLVSGSLILIDGLFYITFNKKKRTDESNLLSINSGFLGPFFTSKSTKSNKCNQKFSLSNDNNNTCQNCGQQSAIIIEKLKAALVKEVKTLGTPPVDHSVESLEYDRNFKLTSFNKNYKLELLDSKLSVGSLLETDQFNQEEMR</sequence>
<evidence type="ECO:0000313" key="1">
    <source>
        <dbReference type="EMBL" id="CAG8492169.1"/>
    </source>
</evidence>
<keyword evidence="2" id="KW-1185">Reference proteome</keyword>
<name>A0A9N8WKH0_9GLOM</name>